<keyword evidence="2 5" id="KW-0812">Transmembrane</keyword>
<name>A0A378TVY8_MORLA</name>
<dbReference type="GO" id="GO:0016020">
    <property type="term" value="C:membrane"/>
    <property type="evidence" value="ECO:0007669"/>
    <property type="project" value="UniProtKB-SubCell"/>
</dbReference>
<evidence type="ECO:0000313" key="7">
    <source>
        <dbReference type="Proteomes" id="UP000254437"/>
    </source>
</evidence>
<evidence type="ECO:0000256" key="3">
    <source>
        <dbReference type="ARBA" id="ARBA00022989"/>
    </source>
</evidence>
<evidence type="ECO:0000256" key="2">
    <source>
        <dbReference type="ARBA" id="ARBA00022692"/>
    </source>
</evidence>
<dbReference type="Pfam" id="PF01124">
    <property type="entry name" value="MAPEG"/>
    <property type="match status" value="1"/>
</dbReference>
<dbReference type="InterPro" id="IPR001129">
    <property type="entry name" value="Membr-assoc_MAPEG"/>
</dbReference>
<organism evidence="6 7">
    <name type="scientific">Moraxella lacunata</name>
    <dbReference type="NCBI Taxonomy" id="477"/>
    <lineage>
        <taxon>Bacteria</taxon>
        <taxon>Pseudomonadati</taxon>
        <taxon>Pseudomonadota</taxon>
        <taxon>Gammaproteobacteria</taxon>
        <taxon>Moraxellales</taxon>
        <taxon>Moraxellaceae</taxon>
        <taxon>Moraxella</taxon>
    </lineage>
</organism>
<dbReference type="Proteomes" id="UP000254437">
    <property type="component" value="Unassembled WGS sequence"/>
</dbReference>
<dbReference type="PANTHER" id="PTHR35371:SF1">
    <property type="entry name" value="BLR7753 PROTEIN"/>
    <property type="match status" value="1"/>
</dbReference>
<dbReference type="RefSeq" id="WP_115008412.1">
    <property type="nucleotide sequence ID" value="NZ_UGQU01000004.1"/>
</dbReference>
<protein>
    <submittedName>
        <fullName evidence="6">MAPEG family</fullName>
    </submittedName>
</protein>
<accession>A0A378TVY8</accession>
<sequence>MNWILHVPNGTHYAIVALMVACVLPFVFAFLAKMAGGFDFKADNHNPRAFLAQTTGLSARLNAVQANSFESLPIFIGAVLVAMYCFVPQNVVNGMAWLYVVLRLIYGVAYAMNLATFRSVIWGLSLVCCLQLFYFAIKMIW</sequence>
<gene>
    <name evidence="6" type="ORF">NCTC10359_02598</name>
</gene>
<dbReference type="InterPro" id="IPR023352">
    <property type="entry name" value="MAPEG-like_dom_sf"/>
</dbReference>
<evidence type="ECO:0000256" key="5">
    <source>
        <dbReference type="SAM" id="Phobius"/>
    </source>
</evidence>
<evidence type="ECO:0000256" key="1">
    <source>
        <dbReference type="ARBA" id="ARBA00004370"/>
    </source>
</evidence>
<dbReference type="PANTHER" id="PTHR35371">
    <property type="entry name" value="INNER MEMBRANE PROTEIN"/>
    <property type="match status" value="1"/>
</dbReference>
<reference evidence="6 7" key="1">
    <citation type="submission" date="2018-06" db="EMBL/GenBank/DDBJ databases">
        <authorList>
            <consortium name="Pathogen Informatics"/>
            <person name="Doyle S."/>
        </authorList>
    </citation>
    <scope>NUCLEOTIDE SEQUENCE [LARGE SCALE GENOMIC DNA]</scope>
    <source>
        <strain evidence="6 7">NCTC10359</strain>
    </source>
</reference>
<dbReference type="AlphaFoldDB" id="A0A378TVY8"/>
<dbReference type="SUPFAM" id="SSF161084">
    <property type="entry name" value="MAPEG domain-like"/>
    <property type="match status" value="1"/>
</dbReference>
<dbReference type="EMBL" id="UGQU01000004">
    <property type="protein sequence ID" value="STZ64150.1"/>
    <property type="molecule type" value="Genomic_DNA"/>
</dbReference>
<proteinExistence type="predicted"/>
<evidence type="ECO:0000256" key="4">
    <source>
        <dbReference type="ARBA" id="ARBA00023136"/>
    </source>
</evidence>
<dbReference type="Gene3D" id="1.20.120.550">
    <property type="entry name" value="Membrane associated eicosanoid/glutathione metabolism-like domain"/>
    <property type="match status" value="1"/>
</dbReference>
<feature type="transmembrane region" description="Helical" evidence="5">
    <location>
        <begin position="119"/>
        <end position="137"/>
    </location>
</feature>
<keyword evidence="3 5" id="KW-1133">Transmembrane helix</keyword>
<dbReference type="STRING" id="477.A9309_08980"/>
<keyword evidence="4 5" id="KW-0472">Membrane</keyword>
<comment type="subcellular location">
    <subcellularLocation>
        <location evidence="1">Membrane</location>
    </subcellularLocation>
</comment>
<evidence type="ECO:0000313" key="6">
    <source>
        <dbReference type="EMBL" id="STZ64150.1"/>
    </source>
</evidence>
<feature type="transmembrane region" description="Helical" evidence="5">
    <location>
        <begin position="12"/>
        <end position="32"/>
    </location>
</feature>